<gene>
    <name evidence="1" type="ORF">B0T16DRAFT_411915</name>
</gene>
<dbReference type="AlphaFoldDB" id="A0AA39Y670"/>
<sequence>MCFMFWGCFTWAERGPCYCWPSETAAMKKRYAAQMAQYNKQHEAEDKLTWEMETAMQRL</sequence>
<reference evidence="1" key="1">
    <citation type="submission" date="2023-06" db="EMBL/GenBank/DDBJ databases">
        <title>Genome-scale phylogeny and comparative genomics of the fungal order Sordariales.</title>
        <authorList>
            <consortium name="Lawrence Berkeley National Laboratory"/>
            <person name="Hensen N."/>
            <person name="Bonometti L."/>
            <person name="Westerberg I."/>
            <person name="Brannstrom I.O."/>
            <person name="Guillou S."/>
            <person name="Cros-Aarteil S."/>
            <person name="Calhoun S."/>
            <person name="Haridas S."/>
            <person name="Kuo A."/>
            <person name="Mondo S."/>
            <person name="Pangilinan J."/>
            <person name="Riley R."/>
            <person name="Labutti K."/>
            <person name="Andreopoulos B."/>
            <person name="Lipzen A."/>
            <person name="Chen C."/>
            <person name="Yanf M."/>
            <person name="Daum C."/>
            <person name="Ng V."/>
            <person name="Clum A."/>
            <person name="Steindorff A."/>
            <person name="Ohm R."/>
            <person name="Martin F."/>
            <person name="Silar P."/>
            <person name="Natvig D."/>
            <person name="Lalanne C."/>
            <person name="Gautier V."/>
            <person name="Ament-Velasquez S.L."/>
            <person name="Kruys A."/>
            <person name="Hutchinson M.I."/>
            <person name="Powell A.J."/>
            <person name="Barry K."/>
            <person name="Miller A.N."/>
            <person name="Grigoriev I.V."/>
            <person name="Debuchy R."/>
            <person name="Gladieux P."/>
            <person name="Thoren M.H."/>
            <person name="Johannesson H."/>
        </authorList>
    </citation>
    <scope>NUCLEOTIDE SEQUENCE</scope>
    <source>
        <strain evidence="1">SMH2532-1</strain>
    </source>
</reference>
<keyword evidence="2" id="KW-1185">Reference proteome</keyword>
<evidence type="ECO:0000313" key="1">
    <source>
        <dbReference type="EMBL" id="KAK0645776.1"/>
    </source>
</evidence>
<protein>
    <submittedName>
        <fullName evidence="1">Uncharacterized protein</fullName>
    </submittedName>
</protein>
<dbReference type="Proteomes" id="UP001174936">
    <property type="component" value="Unassembled WGS sequence"/>
</dbReference>
<evidence type="ECO:0000313" key="2">
    <source>
        <dbReference type="Proteomes" id="UP001174936"/>
    </source>
</evidence>
<organism evidence="1 2">
    <name type="scientific">Cercophora newfieldiana</name>
    <dbReference type="NCBI Taxonomy" id="92897"/>
    <lineage>
        <taxon>Eukaryota</taxon>
        <taxon>Fungi</taxon>
        <taxon>Dikarya</taxon>
        <taxon>Ascomycota</taxon>
        <taxon>Pezizomycotina</taxon>
        <taxon>Sordariomycetes</taxon>
        <taxon>Sordariomycetidae</taxon>
        <taxon>Sordariales</taxon>
        <taxon>Lasiosphaeriaceae</taxon>
        <taxon>Cercophora</taxon>
    </lineage>
</organism>
<dbReference type="EMBL" id="JAULSV010000004">
    <property type="protein sequence ID" value="KAK0645776.1"/>
    <property type="molecule type" value="Genomic_DNA"/>
</dbReference>
<proteinExistence type="predicted"/>
<name>A0AA39Y670_9PEZI</name>
<accession>A0AA39Y670</accession>
<comment type="caution">
    <text evidence="1">The sequence shown here is derived from an EMBL/GenBank/DDBJ whole genome shotgun (WGS) entry which is preliminary data.</text>
</comment>